<evidence type="ECO:0000256" key="2">
    <source>
        <dbReference type="ARBA" id="ARBA00009997"/>
    </source>
</evidence>
<dbReference type="GO" id="GO:0050545">
    <property type="term" value="F:sulfopyruvate decarboxylase activity"/>
    <property type="evidence" value="ECO:0007669"/>
    <property type="project" value="TreeGrafter"/>
</dbReference>
<evidence type="ECO:0000256" key="6">
    <source>
        <dbReference type="ARBA" id="ARBA00022842"/>
    </source>
</evidence>
<dbReference type="PANTHER" id="PTHR37311:SF1">
    <property type="entry name" value="2-PHOSPHOSULFOLACTATE PHOSPHATASE-RELATED"/>
    <property type="match status" value="1"/>
</dbReference>
<dbReference type="GO" id="GO:0000287">
    <property type="term" value="F:magnesium ion binding"/>
    <property type="evidence" value="ECO:0007669"/>
    <property type="project" value="InterPro"/>
</dbReference>
<evidence type="ECO:0000313" key="9">
    <source>
        <dbReference type="Proteomes" id="UP000030364"/>
    </source>
</evidence>
<comment type="cofactor">
    <cofactor evidence="1">
        <name>Mg(2+)</name>
        <dbReference type="ChEBI" id="CHEBI:18420"/>
    </cofactor>
</comment>
<sequence>MGARAEDRVFRVHPLPQGVYEGVAVVIDVIRATTTAAAFLEAGVPALVLAADLGQAQALRRPGEVLAGERGGLRPEGFDLGNSPREAGLARGRTVVMATTNGTRAVHAARTARVLLLGSLNSARKTAEMAALWGEGVDLVCAGKEGAPGLDDLYTAGVIGQRLLAWGFRPQGEMAHLALFLAQNPPLAVLRSSAAGQALEGVGLGEDVEVCARVDVHETVPVRTGYRDGGVVFGRGRC</sequence>
<comment type="catalytic activity">
    <reaction evidence="7">
        <text>(2R)-O-phospho-3-sulfolactate + H2O = (2R)-3-sulfolactate + phosphate</text>
        <dbReference type="Rhea" id="RHEA:23416"/>
        <dbReference type="ChEBI" id="CHEBI:15377"/>
        <dbReference type="ChEBI" id="CHEBI:15597"/>
        <dbReference type="ChEBI" id="CHEBI:43474"/>
        <dbReference type="ChEBI" id="CHEBI:58738"/>
        <dbReference type="EC" id="3.1.3.71"/>
    </reaction>
</comment>
<dbReference type="InterPro" id="IPR005238">
    <property type="entry name" value="ComB-like"/>
</dbReference>
<dbReference type="OrthoDB" id="4913at2"/>
<keyword evidence="9" id="KW-1185">Reference proteome</keyword>
<reference evidence="8 9" key="1">
    <citation type="journal article" date="2015" name="Genome Announc.">
        <title>Draft Genome Sequence of the Thermophile Thermus filiformis ATCC 43280, Producer of Carotenoid-(Di)glucoside-Branched Fatty Acid (Di)esters and Source of Hyperthermostable Enzymes of Biotechnological Interest.</title>
        <authorList>
            <person name="Mandelli F."/>
            <person name="Oliveira Ramires B."/>
            <person name="Couger M.B."/>
            <person name="Paixao D.A."/>
            <person name="Camilo C.M."/>
            <person name="Polikarpov I."/>
            <person name="Prade R."/>
            <person name="Riano-Pachon D.M."/>
            <person name="Squina F.M."/>
        </authorList>
    </citation>
    <scope>NUCLEOTIDE SEQUENCE [LARGE SCALE GENOMIC DNA]</scope>
    <source>
        <strain evidence="8 9">ATCC 43280</strain>
    </source>
</reference>
<dbReference type="EMBL" id="JPSL02000037">
    <property type="protein sequence ID" value="KIX84667.1"/>
    <property type="molecule type" value="Genomic_DNA"/>
</dbReference>
<comment type="caution">
    <text evidence="8">The sequence shown here is derived from an EMBL/GenBank/DDBJ whole genome shotgun (WGS) entry which is preliminary data.</text>
</comment>
<evidence type="ECO:0000256" key="5">
    <source>
        <dbReference type="ARBA" id="ARBA00022801"/>
    </source>
</evidence>
<keyword evidence="6" id="KW-0460">Magnesium</keyword>
<dbReference type="STRING" id="276.THFILI_03115"/>
<dbReference type="Pfam" id="PF04029">
    <property type="entry name" value="2-ph_phosp"/>
    <property type="match status" value="1"/>
</dbReference>
<dbReference type="RefSeq" id="WP_045246030.1">
    <property type="nucleotide sequence ID" value="NZ_JPSL02000037.1"/>
</dbReference>
<proteinExistence type="inferred from homology"/>
<evidence type="ECO:0000256" key="1">
    <source>
        <dbReference type="ARBA" id="ARBA00001946"/>
    </source>
</evidence>
<dbReference type="Proteomes" id="UP000030364">
    <property type="component" value="Unassembled WGS sequence"/>
</dbReference>
<name>A0A0D6XAG9_THEFI</name>
<protein>
    <recommendedName>
        <fullName evidence="4">Probable 2-phosphosulfolactate phosphatase</fullName>
        <ecNumber evidence="3">3.1.3.71</ecNumber>
    </recommendedName>
</protein>
<dbReference type="InterPro" id="IPR036702">
    <property type="entry name" value="ComB-like_sf"/>
</dbReference>
<dbReference type="PANTHER" id="PTHR37311">
    <property type="entry name" value="2-PHOSPHOSULFOLACTATE PHOSPHATASE-RELATED"/>
    <property type="match status" value="1"/>
</dbReference>
<keyword evidence="5 8" id="KW-0378">Hydrolase</keyword>
<dbReference type="SUPFAM" id="SSF142823">
    <property type="entry name" value="ComB-like"/>
    <property type="match status" value="1"/>
</dbReference>
<comment type="similarity">
    <text evidence="2">Belongs to the ComB family.</text>
</comment>
<dbReference type="EC" id="3.1.3.71" evidence="3"/>
<dbReference type="AlphaFoldDB" id="A0A0D6XAG9"/>
<evidence type="ECO:0000256" key="3">
    <source>
        <dbReference type="ARBA" id="ARBA00012953"/>
    </source>
</evidence>
<evidence type="ECO:0000313" key="8">
    <source>
        <dbReference type="EMBL" id="KIX84667.1"/>
    </source>
</evidence>
<accession>A0A0D6XAG9</accession>
<organism evidence="8 9">
    <name type="scientific">Thermus filiformis</name>
    <dbReference type="NCBI Taxonomy" id="276"/>
    <lineage>
        <taxon>Bacteria</taxon>
        <taxon>Thermotogati</taxon>
        <taxon>Deinococcota</taxon>
        <taxon>Deinococci</taxon>
        <taxon>Thermales</taxon>
        <taxon>Thermaceae</taxon>
        <taxon>Thermus</taxon>
    </lineage>
</organism>
<dbReference type="GO" id="GO:0050532">
    <property type="term" value="F:2-phosphosulfolactate phosphatase activity"/>
    <property type="evidence" value="ECO:0007669"/>
    <property type="project" value="UniProtKB-EC"/>
</dbReference>
<evidence type="ECO:0000256" key="7">
    <source>
        <dbReference type="ARBA" id="ARBA00033711"/>
    </source>
</evidence>
<gene>
    <name evidence="8" type="ORF">THFILI_03115</name>
</gene>
<dbReference type="Gene3D" id="3.90.1560.10">
    <property type="entry name" value="ComB-like"/>
    <property type="match status" value="1"/>
</dbReference>
<evidence type="ECO:0000256" key="4">
    <source>
        <dbReference type="ARBA" id="ARBA00021948"/>
    </source>
</evidence>